<dbReference type="EC" id="1.3.1.72" evidence="2"/>
<keyword evidence="7" id="KW-0560">Oxidoreductase</keyword>
<evidence type="ECO:0000259" key="9">
    <source>
        <dbReference type="PROSITE" id="PS51387"/>
    </source>
</evidence>
<dbReference type="InterPro" id="IPR016164">
    <property type="entry name" value="FAD-linked_Oxase-like_C"/>
</dbReference>
<dbReference type="PANTHER" id="PTHR10801">
    <property type="entry name" value="24-DEHYDROCHOLESTEROL REDUCTASE"/>
    <property type="match status" value="1"/>
</dbReference>
<dbReference type="Gene3D" id="3.30.465.10">
    <property type="match status" value="1"/>
</dbReference>
<evidence type="ECO:0000256" key="3">
    <source>
        <dbReference type="ARBA" id="ARBA00022630"/>
    </source>
</evidence>
<gene>
    <name evidence="10" type="ORF">HNR73_007671</name>
</gene>
<evidence type="ECO:0000256" key="4">
    <source>
        <dbReference type="ARBA" id="ARBA00022692"/>
    </source>
</evidence>
<keyword evidence="11" id="KW-1185">Reference proteome</keyword>
<dbReference type="GO" id="GO:0050614">
    <property type="term" value="F:Delta24-sterol reductase activity"/>
    <property type="evidence" value="ECO:0007669"/>
    <property type="project" value="UniProtKB-EC"/>
</dbReference>
<dbReference type="Pfam" id="PF01565">
    <property type="entry name" value="FAD_binding_4"/>
    <property type="match status" value="1"/>
</dbReference>
<evidence type="ECO:0000313" key="11">
    <source>
        <dbReference type="Proteomes" id="UP000548476"/>
    </source>
</evidence>
<keyword evidence="4" id="KW-0812">Transmembrane</keyword>
<keyword evidence="5" id="KW-0274">FAD</keyword>
<accession>A0A841FYF4</accession>
<evidence type="ECO:0000256" key="2">
    <source>
        <dbReference type="ARBA" id="ARBA00012405"/>
    </source>
</evidence>
<dbReference type="GO" id="GO:0016020">
    <property type="term" value="C:membrane"/>
    <property type="evidence" value="ECO:0007669"/>
    <property type="project" value="UniProtKB-SubCell"/>
</dbReference>
<dbReference type="PANTHER" id="PTHR10801:SF0">
    <property type="entry name" value="DELTA(24)-STEROL REDUCTASE"/>
    <property type="match status" value="1"/>
</dbReference>
<evidence type="ECO:0000256" key="6">
    <source>
        <dbReference type="ARBA" id="ARBA00022989"/>
    </source>
</evidence>
<evidence type="ECO:0000256" key="5">
    <source>
        <dbReference type="ARBA" id="ARBA00022827"/>
    </source>
</evidence>
<evidence type="ECO:0000256" key="1">
    <source>
        <dbReference type="ARBA" id="ARBA00004167"/>
    </source>
</evidence>
<dbReference type="SUPFAM" id="SSF56176">
    <property type="entry name" value="FAD-binding/transporter-associated domain-like"/>
    <property type="match status" value="1"/>
</dbReference>
<dbReference type="GO" id="GO:0071949">
    <property type="term" value="F:FAD binding"/>
    <property type="evidence" value="ECO:0007669"/>
    <property type="project" value="InterPro"/>
</dbReference>
<dbReference type="InterPro" id="IPR040165">
    <property type="entry name" value="Diminuto-like"/>
</dbReference>
<keyword evidence="3" id="KW-0285">Flavoprotein</keyword>
<keyword evidence="8" id="KW-0472">Membrane</keyword>
<keyword evidence="6" id="KW-1133">Transmembrane helix</keyword>
<dbReference type="EMBL" id="JACHGT010000025">
    <property type="protein sequence ID" value="MBB6039773.1"/>
    <property type="molecule type" value="Genomic_DNA"/>
</dbReference>
<dbReference type="InterPro" id="IPR036318">
    <property type="entry name" value="FAD-bd_PCMH-like_sf"/>
</dbReference>
<dbReference type="InterPro" id="IPR016166">
    <property type="entry name" value="FAD-bd_PCMH"/>
</dbReference>
<comment type="caution">
    <text evidence="10">The sequence shown here is derived from an EMBL/GenBank/DDBJ whole genome shotgun (WGS) entry which is preliminary data.</text>
</comment>
<dbReference type="Proteomes" id="UP000548476">
    <property type="component" value="Unassembled WGS sequence"/>
</dbReference>
<dbReference type="InterPro" id="IPR006094">
    <property type="entry name" value="Oxid_FAD_bind_N"/>
</dbReference>
<dbReference type="PROSITE" id="PS51387">
    <property type="entry name" value="FAD_PCMH"/>
    <property type="match status" value="1"/>
</dbReference>
<evidence type="ECO:0000256" key="8">
    <source>
        <dbReference type="ARBA" id="ARBA00023136"/>
    </source>
</evidence>
<comment type="subcellular location">
    <subcellularLocation>
        <location evidence="1">Membrane</location>
        <topology evidence="1">Single-pass membrane protein</topology>
    </subcellularLocation>
</comment>
<dbReference type="RefSeq" id="WP_203686935.1">
    <property type="nucleotide sequence ID" value="NZ_BONT01000101.1"/>
</dbReference>
<sequence length="456" mass="51122">MRDLPTHDEAVERLRGALSDLPPDAPLRLAKPSSNLFRFGARDRAPGLPTEGLDQVLSIDAEARTAEVGGLITYDRLVEATLAHGLMPHVVPQLKTITLGGAVAGLGIESTSFFAGLPHEWVREMDVLTGSGELVTAARDGEHAELLRGLPNSYGTLGYALRLVIDLQPVKPFVTVRHLRFDDAAACFAAMAEICASRVHDGRTVDFLDGVVFGPTEMYLSVGTFADEVPYTSDYTGMGVYYKSVRERRVDHLRVADYLWRWDTDWFWCSAAFGVQNPVVRALWPRQLRRSDVYRKLVALDQRHGFTARLDSMRGKRSEFVVQDVEVPIERAAEFLAEFCAEVPIRPIWLCPLALADSSAWPLYPLAPGETYVNFGFWATAPLAEGQPADHHNRYVERLVDSLGGHKSLYSTVHYERSEFWRHYNGEAYGRLKERYDPRGRFPDLYEKVAGDHATV</sequence>
<name>A0A841FYF4_9ACTN</name>
<evidence type="ECO:0000313" key="10">
    <source>
        <dbReference type="EMBL" id="MBB6039773.1"/>
    </source>
</evidence>
<proteinExistence type="predicted"/>
<dbReference type="InterPro" id="IPR016169">
    <property type="entry name" value="FAD-bd_PCMH_sub2"/>
</dbReference>
<dbReference type="SUPFAM" id="SSF55103">
    <property type="entry name" value="FAD-linked oxidases, C-terminal domain"/>
    <property type="match status" value="1"/>
</dbReference>
<evidence type="ECO:0000256" key="7">
    <source>
        <dbReference type="ARBA" id="ARBA00023002"/>
    </source>
</evidence>
<reference evidence="10 11" key="1">
    <citation type="submission" date="2020-08" db="EMBL/GenBank/DDBJ databases">
        <title>Genomic Encyclopedia of Type Strains, Phase IV (KMG-IV): sequencing the most valuable type-strain genomes for metagenomic binning, comparative biology and taxonomic classification.</title>
        <authorList>
            <person name="Goeker M."/>
        </authorList>
    </citation>
    <scope>NUCLEOTIDE SEQUENCE [LARGE SCALE GENOMIC DNA]</scope>
    <source>
        <strain evidence="10 11">YIM 65646</strain>
    </source>
</reference>
<protein>
    <recommendedName>
        <fullName evidence="2">Delta(24)-sterol reductase</fullName>
        <ecNumber evidence="2">1.3.1.72</ecNumber>
    </recommendedName>
</protein>
<organism evidence="10 11">
    <name type="scientific">Phytomonospora endophytica</name>
    <dbReference type="NCBI Taxonomy" id="714109"/>
    <lineage>
        <taxon>Bacteria</taxon>
        <taxon>Bacillati</taxon>
        <taxon>Actinomycetota</taxon>
        <taxon>Actinomycetes</taxon>
        <taxon>Micromonosporales</taxon>
        <taxon>Micromonosporaceae</taxon>
        <taxon>Phytomonospora</taxon>
    </lineage>
</organism>
<dbReference type="AlphaFoldDB" id="A0A841FYF4"/>
<feature type="domain" description="FAD-binding PCMH-type" evidence="9">
    <location>
        <begin position="1"/>
        <end position="170"/>
    </location>
</feature>